<organism evidence="2 3">
    <name type="scientific">Beggiatoa alba B18LD</name>
    <dbReference type="NCBI Taxonomy" id="395493"/>
    <lineage>
        <taxon>Bacteria</taxon>
        <taxon>Pseudomonadati</taxon>
        <taxon>Pseudomonadota</taxon>
        <taxon>Gammaproteobacteria</taxon>
        <taxon>Thiotrichales</taxon>
        <taxon>Thiotrichaceae</taxon>
        <taxon>Beggiatoa</taxon>
    </lineage>
</organism>
<sequence length="436" mass="47160">MLIAGSAWATSPKEEQEIVLAVATVNIASDDGSVPEGEPIYNETDTGYEPETEVPPVSDGEPVIEEPAIEPEPETEVPPVSDGEPVIEEPTTEPEPETEVPPVSIPSDGPKTTITATLHVFMQENTHQLAGFYFDLPALPTTGQLQAATLHFKNAQAGEYITGQFDIYAEMASTPVLFSLKNPLTPRQLSTYASPYVPHSHWQADEAWTLDVTRPVQAVLQADRCNQALALIAKSTDKQGYNFQHYTVNEKTVYLELTFAGQQQVATDASRCIVTQDTLTALNALPSLAGLSVAKTAEGLLYATIDGVKFMLAPLALVEKSFTKQAVEALSAGQFSFVLANGQTLVTTPVVQDLPVFKQAIKTINGLGNATVTTTADGKVIIQQNGVTHYTLIPDISSTPVLSSSSLGLILQTEYMSFVFLDAQGQKREQRLYFVW</sequence>
<feature type="region of interest" description="Disordered" evidence="1">
    <location>
        <begin position="27"/>
        <end position="109"/>
    </location>
</feature>
<protein>
    <submittedName>
        <fullName evidence="2">Uncharacterized protein</fullName>
    </submittedName>
</protein>
<dbReference type="AlphaFoldDB" id="I3CHM0"/>
<dbReference type="EMBL" id="JH600070">
    <property type="protein sequence ID" value="EIJ43113.1"/>
    <property type="molecule type" value="Genomic_DNA"/>
</dbReference>
<keyword evidence="3" id="KW-1185">Reference proteome</keyword>
<proteinExistence type="predicted"/>
<name>I3CHM0_9GAMM</name>
<feature type="compositionally biased region" description="Acidic residues" evidence="1">
    <location>
        <begin position="85"/>
        <end position="98"/>
    </location>
</feature>
<accession>I3CHM0</accession>
<reference evidence="2 3" key="1">
    <citation type="submission" date="2011-11" db="EMBL/GenBank/DDBJ databases">
        <title>Improved High-Quality Draft sequence of Beggiatoa alba B18lD.</title>
        <authorList>
            <consortium name="US DOE Joint Genome Institute"/>
            <person name="Lucas S."/>
            <person name="Han J."/>
            <person name="Lapidus A."/>
            <person name="Cheng J.-F."/>
            <person name="Goodwin L."/>
            <person name="Pitluck S."/>
            <person name="Peters L."/>
            <person name="Mikhailova N."/>
            <person name="Held B."/>
            <person name="Detter J.C."/>
            <person name="Han C."/>
            <person name="Tapia R."/>
            <person name="Land M."/>
            <person name="Hauser L."/>
            <person name="Kyrpides N."/>
            <person name="Ivanova N."/>
            <person name="Pagani I."/>
            <person name="Samuel K."/>
            <person name="Teske A."/>
            <person name="Mueller J."/>
            <person name="Woyke T."/>
        </authorList>
    </citation>
    <scope>NUCLEOTIDE SEQUENCE [LARGE SCALE GENOMIC DNA]</scope>
    <source>
        <strain evidence="2 3">B18LD</strain>
    </source>
</reference>
<evidence type="ECO:0000256" key="1">
    <source>
        <dbReference type="SAM" id="MobiDB-lite"/>
    </source>
</evidence>
<feature type="compositionally biased region" description="Acidic residues" evidence="1">
    <location>
        <begin position="62"/>
        <end position="75"/>
    </location>
</feature>
<evidence type="ECO:0000313" key="2">
    <source>
        <dbReference type="EMBL" id="EIJ43113.1"/>
    </source>
</evidence>
<dbReference type="HOGENOM" id="CLU_628014_0_0_6"/>
<dbReference type="OrthoDB" id="9961187at2"/>
<dbReference type="Proteomes" id="UP000005744">
    <property type="component" value="Unassembled WGS sequence"/>
</dbReference>
<evidence type="ECO:0000313" key="3">
    <source>
        <dbReference type="Proteomes" id="UP000005744"/>
    </source>
</evidence>
<gene>
    <name evidence="2" type="ORF">BegalDRAFT_2259</name>
</gene>